<evidence type="ECO:0000259" key="3">
    <source>
        <dbReference type="Pfam" id="PF13359"/>
    </source>
</evidence>
<dbReference type="GO" id="GO:0004519">
    <property type="term" value="F:endonuclease activity"/>
    <property type="evidence" value="ECO:0007669"/>
    <property type="project" value="UniProtKB-KW"/>
</dbReference>
<keyword evidence="4" id="KW-0378">Hydrolase</keyword>
<dbReference type="GO" id="GO:0046872">
    <property type="term" value="F:metal ion binding"/>
    <property type="evidence" value="ECO:0007669"/>
    <property type="project" value="UniProtKB-KW"/>
</dbReference>
<evidence type="ECO:0000313" key="4">
    <source>
        <dbReference type="EMBL" id="KAG7357832.1"/>
    </source>
</evidence>
<dbReference type="Pfam" id="PF13359">
    <property type="entry name" value="DDE_Tnp_4"/>
    <property type="match status" value="1"/>
</dbReference>
<gene>
    <name evidence="4" type="ORF">IV203_014419</name>
</gene>
<protein>
    <submittedName>
        <fullName evidence="4">DDE superfamily endonuclease</fullName>
    </submittedName>
</protein>
<keyword evidence="2" id="KW-0479">Metal-binding</keyword>
<evidence type="ECO:0000256" key="2">
    <source>
        <dbReference type="ARBA" id="ARBA00022723"/>
    </source>
</evidence>
<dbReference type="AlphaFoldDB" id="A0A9K3L8X8"/>
<dbReference type="PANTHER" id="PTHR47150:SF5">
    <property type="entry name" value="OS07G0546750 PROTEIN"/>
    <property type="match status" value="1"/>
</dbReference>
<evidence type="ECO:0000256" key="1">
    <source>
        <dbReference type="ARBA" id="ARBA00001968"/>
    </source>
</evidence>
<keyword evidence="4" id="KW-0255">Endonuclease</keyword>
<evidence type="ECO:0000313" key="5">
    <source>
        <dbReference type="Proteomes" id="UP000693970"/>
    </source>
</evidence>
<organism evidence="4 5">
    <name type="scientific">Nitzschia inconspicua</name>
    <dbReference type="NCBI Taxonomy" id="303405"/>
    <lineage>
        <taxon>Eukaryota</taxon>
        <taxon>Sar</taxon>
        <taxon>Stramenopiles</taxon>
        <taxon>Ochrophyta</taxon>
        <taxon>Bacillariophyta</taxon>
        <taxon>Bacillariophyceae</taxon>
        <taxon>Bacillariophycidae</taxon>
        <taxon>Bacillariales</taxon>
        <taxon>Bacillariaceae</taxon>
        <taxon>Nitzschia</taxon>
    </lineage>
</organism>
<feature type="domain" description="DDE Tnp4" evidence="3">
    <location>
        <begin position="231"/>
        <end position="405"/>
    </location>
</feature>
<keyword evidence="4" id="KW-0540">Nuclease</keyword>
<accession>A0A9K3L8X8</accession>
<dbReference type="OrthoDB" id="104598at2759"/>
<proteinExistence type="predicted"/>
<dbReference type="PANTHER" id="PTHR47150">
    <property type="entry name" value="OS12G0169200 PROTEIN"/>
    <property type="match status" value="1"/>
</dbReference>
<sequence>MRDLASMIALQRKRRKKREEEDDRLKKAMGPILHFVFHIMCLPLPGDTPPTDRRIRRRKKGVIFYRDDKGNLLPLPPTMSSWHKLYCEEDSQSTTSNFNEEFRRRFRMPHKSFIDLVDKVTAESNNQEDGLFSRWRPGRQAVSGQLAAPLNLLVLTSLGYLGSGWTFDDLTEATAISEEVIRTFFHEFIEFGATKLYPEYVVPPPSVEEAVAMCCNEYQAAGYPGCCGSMDATHVEHSRISYRNGQAHLSSNLPCTARTYNLVTNHRRRIFCTTDGHPARWNDKDLVRFDALATALHDGTSPLSDLEFELYALDENGEVYKEKYKGGWLLVDNDYLNWGVTIPPIKESSTRAEWRFSKWLDSLRKDVKCTFEIMKGRWRILKAGIRVHGTESADKIWKTCCAMHNWLLDTDGLDETWGSDYVSSLGTLNEEDMPVGVRELFSRNNINTTNYDSSGMGRGNESLEDEEVEADEALQGHIEKDSTGAIIVRKLSMKQFRERLIVHFDIAFKRKEIQWPGARFGMEEPTN</sequence>
<reference evidence="4" key="2">
    <citation type="submission" date="2021-04" db="EMBL/GenBank/DDBJ databases">
        <authorList>
            <person name="Podell S."/>
        </authorList>
    </citation>
    <scope>NUCLEOTIDE SEQUENCE</scope>
    <source>
        <strain evidence="4">Hildebrandi</strain>
    </source>
</reference>
<reference evidence="4" key="1">
    <citation type="journal article" date="2021" name="Sci. Rep.">
        <title>Diploid genomic architecture of Nitzschia inconspicua, an elite biomass production diatom.</title>
        <authorList>
            <person name="Oliver A."/>
            <person name="Podell S."/>
            <person name="Pinowska A."/>
            <person name="Traller J.C."/>
            <person name="Smith S.R."/>
            <person name="McClure R."/>
            <person name="Beliaev A."/>
            <person name="Bohutskyi P."/>
            <person name="Hill E.A."/>
            <person name="Rabines A."/>
            <person name="Zheng H."/>
            <person name="Allen L.Z."/>
            <person name="Kuo A."/>
            <person name="Grigoriev I.V."/>
            <person name="Allen A.E."/>
            <person name="Hazlebeck D."/>
            <person name="Allen E.E."/>
        </authorList>
    </citation>
    <scope>NUCLEOTIDE SEQUENCE</scope>
    <source>
        <strain evidence="4">Hildebrandi</strain>
    </source>
</reference>
<name>A0A9K3L8X8_9STRA</name>
<dbReference type="EMBL" id="JAGRRH010000014">
    <property type="protein sequence ID" value="KAG7357832.1"/>
    <property type="molecule type" value="Genomic_DNA"/>
</dbReference>
<dbReference type="InterPro" id="IPR027806">
    <property type="entry name" value="HARBI1_dom"/>
</dbReference>
<keyword evidence="5" id="KW-1185">Reference proteome</keyword>
<dbReference type="Proteomes" id="UP000693970">
    <property type="component" value="Unassembled WGS sequence"/>
</dbReference>
<comment type="caution">
    <text evidence="4">The sequence shown here is derived from an EMBL/GenBank/DDBJ whole genome shotgun (WGS) entry which is preliminary data.</text>
</comment>
<comment type="cofactor">
    <cofactor evidence="1">
        <name>a divalent metal cation</name>
        <dbReference type="ChEBI" id="CHEBI:60240"/>
    </cofactor>
</comment>